<proteinExistence type="predicted"/>
<dbReference type="EMBL" id="JABFAI010000222">
    <property type="protein sequence ID" value="KAF4950030.1"/>
    <property type="molecule type" value="Genomic_DNA"/>
</dbReference>
<accession>A0A8H4WU35</accession>
<evidence type="ECO:0000313" key="3">
    <source>
        <dbReference type="EMBL" id="KAF4950030.1"/>
    </source>
</evidence>
<feature type="transmembrane region" description="Helical" evidence="2">
    <location>
        <begin position="7"/>
        <end position="26"/>
    </location>
</feature>
<evidence type="ECO:0000256" key="1">
    <source>
        <dbReference type="SAM" id="MobiDB-lite"/>
    </source>
</evidence>
<evidence type="ECO:0000313" key="4">
    <source>
        <dbReference type="Proteomes" id="UP000604273"/>
    </source>
</evidence>
<keyword evidence="2" id="KW-1133">Transmembrane helix</keyword>
<feature type="compositionally biased region" description="Polar residues" evidence="1">
    <location>
        <begin position="84"/>
        <end position="99"/>
    </location>
</feature>
<dbReference type="AlphaFoldDB" id="A0A8H4WU35"/>
<feature type="compositionally biased region" description="Polar residues" evidence="1">
    <location>
        <begin position="120"/>
        <end position="129"/>
    </location>
</feature>
<dbReference type="OrthoDB" id="5050586at2759"/>
<gene>
    <name evidence="3" type="ORF">FGADI_8476</name>
</gene>
<name>A0A8H4WU35_9HYPO</name>
<reference evidence="3" key="1">
    <citation type="journal article" date="2020" name="BMC Genomics">
        <title>Correction to: Identification and distribution of gene clusters required for synthesis of sphingolipid metabolism inhibitors in diverse species of the filamentous fungus Fusarium.</title>
        <authorList>
            <person name="Kim H.S."/>
            <person name="Lohmar J.M."/>
            <person name="Busman M."/>
            <person name="Brown D.W."/>
            <person name="Naumann T.A."/>
            <person name="Divon H.H."/>
            <person name="Lysoe E."/>
            <person name="Uhlig S."/>
            <person name="Proctor R.H."/>
        </authorList>
    </citation>
    <scope>NUCLEOTIDE SEQUENCE</scope>
    <source>
        <strain evidence="3">NRRL 45417</strain>
    </source>
</reference>
<dbReference type="Proteomes" id="UP000604273">
    <property type="component" value="Unassembled WGS sequence"/>
</dbReference>
<sequence>MELSSEAIIAIVGVVVNLPAAAIILWRVCRCQSSKHISANHQDTGAPSEPATDIEETIEPTTAPRVDAQPLFTSADVRVLVKLTTNAGQESSSDTTANPTPRPESYPGPTTGLPSDDTDNSSTVTEGSSQISLTAYRQANEGKDIVENIMFIVSTNAPPGAFSGGTSNIGFNIASDEGKKADASGEKKSVNTNTVDLSAECWVSKIHTEVNRDPTISISQAISLSF</sequence>
<keyword evidence="4" id="KW-1185">Reference proteome</keyword>
<evidence type="ECO:0000256" key="2">
    <source>
        <dbReference type="SAM" id="Phobius"/>
    </source>
</evidence>
<feature type="region of interest" description="Disordered" evidence="1">
    <location>
        <begin position="84"/>
        <end position="129"/>
    </location>
</feature>
<keyword evidence="2" id="KW-0472">Membrane</keyword>
<keyword evidence="2" id="KW-0812">Transmembrane</keyword>
<comment type="caution">
    <text evidence="3">The sequence shown here is derived from an EMBL/GenBank/DDBJ whole genome shotgun (WGS) entry which is preliminary data.</text>
</comment>
<reference evidence="3" key="2">
    <citation type="submission" date="2020-05" db="EMBL/GenBank/DDBJ databases">
        <authorList>
            <person name="Kim H.-S."/>
            <person name="Proctor R.H."/>
            <person name="Brown D.W."/>
        </authorList>
    </citation>
    <scope>NUCLEOTIDE SEQUENCE</scope>
    <source>
        <strain evidence="3">NRRL 45417</strain>
    </source>
</reference>
<protein>
    <submittedName>
        <fullName evidence="3">Uncharacterized protein</fullName>
    </submittedName>
</protein>
<organism evidence="3 4">
    <name type="scientific">Fusarium gaditjirri</name>
    <dbReference type="NCBI Taxonomy" id="282569"/>
    <lineage>
        <taxon>Eukaryota</taxon>
        <taxon>Fungi</taxon>
        <taxon>Dikarya</taxon>
        <taxon>Ascomycota</taxon>
        <taxon>Pezizomycotina</taxon>
        <taxon>Sordariomycetes</taxon>
        <taxon>Hypocreomycetidae</taxon>
        <taxon>Hypocreales</taxon>
        <taxon>Nectriaceae</taxon>
        <taxon>Fusarium</taxon>
        <taxon>Fusarium nisikadoi species complex</taxon>
    </lineage>
</organism>